<dbReference type="EMBL" id="PDUD01000043">
    <property type="protein sequence ID" value="PHN02193.1"/>
    <property type="molecule type" value="Genomic_DNA"/>
</dbReference>
<dbReference type="InterPro" id="IPR010287">
    <property type="entry name" value="DUF892_YciF-like"/>
</dbReference>
<accession>A0A2D0N369</accession>
<name>A0A2D0N369_FLAN2</name>
<dbReference type="InterPro" id="IPR047114">
    <property type="entry name" value="YciF"/>
</dbReference>
<dbReference type="SUPFAM" id="SSF47240">
    <property type="entry name" value="Ferritin-like"/>
    <property type="match status" value="1"/>
</dbReference>
<gene>
    <name evidence="1" type="ORF">CRP01_33195</name>
</gene>
<protein>
    <submittedName>
        <fullName evidence="1">Uncharacterized protein</fullName>
    </submittedName>
</protein>
<dbReference type="OrthoDB" id="9795056at2"/>
<dbReference type="Gene3D" id="1.20.1260.10">
    <property type="match status" value="1"/>
</dbReference>
<dbReference type="RefSeq" id="WP_099154384.1">
    <property type="nucleotide sequence ID" value="NZ_PDUD01000043.1"/>
</dbReference>
<dbReference type="Pfam" id="PF05974">
    <property type="entry name" value="DUF892"/>
    <property type="match status" value="1"/>
</dbReference>
<dbReference type="CDD" id="cd07909">
    <property type="entry name" value="YciF"/>
    <property type="match status" value="1"/>
</dbReference>
<proteinExistence type="predicted"/>
<evidence type="ECO:0000313" key="2">
    <source>
        <dbReference type="Proteomes" id="UP000223913"/>
    </source>
</evidence>
<dbReference type="Proteomes" id="UP000223913">
    <property type="component" value="Unassembled WGS sequence"/>
</dbReference>
<organism evidence="1 2">
    <name type="scientific">Flavilitoribacter nigricans (strain ATCC 23147 / DSM 23189 / NBRC 102662 / NCIMB 1420 / SS-2)</name>
    <name type="common">Lewinella nigricans</name>
    <dbReference type="NCBI Taxonomy" id="1122177"/>
    <lineage>
        <taxon>Bacteria</taxon>
        <taxon>Pseudomonadati</taxon>
        <taxon>Bacteroidota</taxon>
        <taxon>Saprospiria</taxon>
        <taxon>Saprospirales</taxon>
        <taxon>Lewinellaceae</taxon>
        <taxon>Flavilitoribacter</taxon>
    </lineage>
</organism>
<dbReference type="AlphaFoldDB" id="A0A2D0N369"/>
<sequence length="161" mass="18247">MKTLTDLLEHELQDLYSAENQLIEALPTMVKEAADKKLKKAFEQHLEETKKHAERIKEVCDELGLSHSGHKCKAMAGLIEEAKSFLKEEMTDEVKNAGMIAAAQRVEHYEIAGYGTAVRYAKELGHKNAASTLQRTLDEEYTTDEKLNDMAEDRLNRKAIK</sequence>
<reference evidence="1 2" key="1">
    <citation type="submission" date="2017-10" db="EMBL/GenBank/DDBJ databases">
        <title>The draft genome sequence of Lewinella nigricans NBRC 102662.</title>
        <authorList>
            <person name="Wang K."/>
        </authorList>
    </citation>
    <scope>NUCLEOTIDE SEQUENCE [LARGE SCALE GENOMIC DNA]</scope>
    <source>
        <strain evidence="1 2">NBRC 102662</strain>
    </source>
</reference>
<evidence type="ECO:0000313" key="1">
    <source>
        <dbReference type="EMBL" id="PHN02193.1"/>
    </source>
</evidence>
<comment type="caution">
    <text evidence="1">The sequence shown here is derived from an EMBL/GenBank/DDBJ whole genome shotgun (WGS) entry which is preliminary data.</text>
</comment>
<dbReference type="PANTHER" id="PTHR30565:SF9">
    <property type="entry name" value="PROTEIN YCIF"/>
    <property type="match status" value="1"/>
</dbReference>
<keyword evidence="2" id="KW-1185">Reference proteome</keyword>
<dbReference type="PANTHER" id="PTHR30565">
    <property type="entry name" value="PROTEIN YCIF"/>
    <property type="match status" value="1"/>
</dbReference>
<dbReference type="InterPro" id="IPR009078">
    <property type="entry name" value="Ferritin-like_SF"/>
</dbReference>
<dbReference type="InterPro" id="IPR012347">
    <property type="entry name" value="Ferritin-like"/>
</dbReference>